<dbReference type="Pfam" id="PF00497">
    <property type="entry name" value="SBP_bac_3"/>
    <property type="match status" value="1"/>
</dbReference>
<sequence length="246" mass="27041">MKLRTILFAAFASALAFGQAAQAEDLVVATDTAFVPFEFKEGDKYVGFDIDMWDAIAKEIGVTYTLQPMDFNGIIPALQTKQVDVALAGITIKDERKKAIDFSDGYYDSGFLLMVPADSTVQSAEDLKGKILATKTGTSATDYAKEHFKETELRQFPNIDNAYLELQTGRVDAAMHDTPNVLYYVKTAGGGKVKAVGEQMMAHQYGIGFPKGSELVAKVNAALANMKKDGRYTEIYKKWFGTEPKL</sequence>
<dbReference type="EMBL" id="SLVX01000016">
    <property type="protein sequence ID" value="TCN39992.1"/>
    <property type="molecule type" value="Genomic_DNA"/>
</dbReference>
<evidence type="ECO:0000256" key="3">
    <source>
        <dbReference type="ARBA" id="ARBA00022729"/>
    </source>
</evidence>
<dbReference type="GO" id="GO:0015276">
    <property type="term" value="F:ligand-gated monoatomic ion channel activity"/>
    <property type="evidence" value="ECO:0007669"/>
    <property type="project" value="InterPro"/>
</dbReference>
<dbReference type="InterPro" id="IPR044132">
    <property type="entry name" value="PBP2_GlnH"/>
</dbReference>
<dbReference type="PANTHER" id="PTHR35936:SF38">
    <property type="entry name" value="GLUTAMINE-BINDING PERIPLASMIC PROTEIN"/>
    <property type="match status" value="1"/>
</dbReference>
<dbReference type="SMART" id="SM00062">
    <property type="entry name" value="PBPb"/>
    <property type="match status" value="1"/>
</dbReference>
<proteinExistence type="inferred from homology"/>
<dbReference type="SUPFAM" id="SSF53850">
    <property type="entry name" value="Periplasmic binding protein-like II"/>
    <property type="match status" value="1"/>
</dbReference>
<dbReference type="GO" id="GO:0016020">
    <property type="term" value="C:membrane"/>
    <property type="evidence" value="ECO:0007669"/>
    <property type="project" value="InterPro"/>
</dbReference>
<comment type="caution">
    <text evidence="8">The sequence shown here is derived from an EMBL/GenBank/DDBJ whole genome shotgun (WGS) entry which is preliminary data.</text>
</comment>
<dbReference type="InterPro" id="IPR001320">
    <property type="entry name" value="Iontro_rcpt_C"/>
</dbReference>
<keyword evidence="3 5" id="KW-0732">Signal</keyword>
<feature type="domain" description="Solute-binding protein family 3/N-terminal" evidence="6">
    <location>
        <begin position="25"/>
        <end position="243"/>
    </location>
</feature>
<accession>A0A4R2CJ86</accession>
<keyword evidence="9" id="KW-1185">Reference proteome</keyword>
<dbReference type="GO" id="GO:0042597">
    <property type="term" value="C:periplasmic space"/>
    <property type="evidence" value="ECO:0007669"/>
    <property type="project" value="UniProtKB-SubCell"/>
</dbReference>
<dbReference type="PANTHER" id="PTHR35936">
    <property type="entry name" value="MEMBRANE-BOUND LYTIC MUREIN TRANSGLYCOSYLASE F"/>
    <property type="match status" value="1"/>
</dbReference>
<dbReference type="SMART" id="SM00079">
    <property type="entry name" value="PBPe"/>
    <property type="match status" value="1"/>
</dbReference>
<protein>
    <submittedName>
        <fullName evidence="8">Glutamine transport system substrate-binding protein</fullName>
    </submittedName>
</protein>
<comment type="similarity">
    <text evidence="2 4">Belongs to the bacterial solute-binding protein 3 family.</text>
</comment>
<evidence type="ECO:0000313" key="9">
    <source>
        <dbReference type="Proteomes" id="UP000295351"/>
    </source>
</evidence>
<evidence type="ECO:0000259" key="6">
    <source>
        <dbReference type="SMART" id="SM00062"/>
    </source>
</evidence>
<dbReference type="InterPro" id="IPR001638">
    <property type="entry name" value="Solute-binding_3/MltF_N"/>
</dbReference>
<feature type="domain" description="Ionotropic glutamate receptor C-terminal" evidence="7">
    <location>
        <begin position="25"/>
        <end position="242"/>
    </location>
</feature>
<evidence type="ECO:0000259" key="7">
    <source>
        <dbReference type="SMART" id="SM00079"/>
    </source>
</evidence>
<evidence type="ECO:0000313" key="8">
    <source>
        <dbReference type="EMBL" id="TCN39992.1"/>
    </source>
</evidence>
<dbReference type="AlphaFoldDB" id="A0A4R2CJ86"/>
<evidence type="ECO:0000256" key="1">
    <source>
        <dbReference type="ARBA" id="ARBA00004418"/>
    </source>
</evidence>
<evidence type="ECO:0000256" key="4">
    <source>
        <dbReference type="RuleBase" id="RU003744"/>
    </source>
</evidence>
<dbReference type="CDD" id="cd00994">
    <property type="entry name" value="PBP2_GlnH"/>
    <property type="match status" value="1"/>
</dbReference>
<comment type="subcellular location">
    <subcellularLocation>
        <location evidence="1">Periplasm</location>
    </subcellularLocation>
</comment>
<gene>
    <name evidence="8" type="ORF">EV665_11675</name>
</gene>
<dbReference type="PROSITE" id="PS01039">
    <property type="entry name" value="SBP_BACTERIAL_3"/>
    <property type="match status" value="1"/>
</dbReference>
<organism evidence="8 9">
    <name type="scientific">Shinella granuli</name>
    <dbReference type="NCBI Taxonomy" id="323621"/>
    <lineage>
        <taxon>Bacteria</taxon>
        <taxon>Pseudomonadati</taxon>
        <taxon>Pseudomonadota</taxon>
        <taxon>Alphaproteobacteria</taxon>
        <taxon>Hyphomicrobiales</taxon>
        <taxon>Rhizobiaceae</taxon>
        <taxon>Shinella</taxon>
    </lineage>
</organism>
<evidence type="ECO:0000256" key="2">
    <source>
        <dbReference type="ARBA" id="ARBA00010333"/>
    </source>
</evidence>
<name>A0A4R2CJ86_SHIGR</name>
<dbReference type="InterPro" id="IPR018313">
    <property type="entry name" value="SBP_3_CS"/>
</dbReference>
<reference evidence="8 9" key="1">
    <citation type="submission" date="2019-03" db="EMBL/GenBank/DDBJ databases">
        <title>Genomic Encyclopedia of Type Strains, Phase IV (KMG-IV): sequencing the most valuable type-strain genomes for metagenomic binning, comparative biology and taxonomic classification.</title>
        <authorList>
            <person name="Goeker M."/>
        </authorList>
    </citation>
    <scope>NUCLEOTIDE SEQUENCE [LARGE SCALE GENOMIC DNA]</scope>
    <source>
        <strain evidence="8 9">DSM 18401</strain>
    </source>
</reference>
<feature type="chain" id="PRO_5020875855" evidence="5">
    <location>
        <begin position="24"/>
        <end position="246"/>
    </location>
</feature>
<dbReference type="RefSeq" id="WP_133035673.1">
    <property type="nucleotide sequence ID" value="NZ_BAABEI010000002.1"/>
</dbReference>
<feature type="signal peptide" evidence="5">
    <location>
        <begin position="1"/>
        <end position="23"/>
    </location>
</feature>
<evidence type="ECO:0000256" key="5">
    <source>
        <dbReference type="SAM" id="SignalP"/>
    </source>
</evidence>
<dbReference type="Gene3D" id="3.40.190.10">
    <property type="entry name" value="Periplasmic binding protein-like II"/>
    <property type="match status" value="2"/>
</dbReference>
<dbReference type="NCBIfam" id="NF007029">
    <property type="entry name" value="PRK09495.1"/>
    <property type="match status" value="1"/>
</dbReference>
<dbReference type="Proteomes" id="UP000295351">
    <property type="component" value="Unassembled WGS sequence"/>
</dbReference>